<dbReference type="SMART" id="SM00065">
    <property type="entry name" value="GAF"/>
    <property type="match status" value="2"/>
</dbReference>
<dbReference type="CDD" id="cd16917">
    <property type="entry name" value="HATPase_UhpB-NarQ-NarX-like"/>
    <property type="match status" value="1"/>
</dbReference>
<dbReference type="Gene3D" id="1.20.5.1930">
    <property type="match status" value="1"/>
</dbReference>
<dbReference type="GO" id="GO:0016020">
    <property type="term" value="C:membrane"/>
    <property type="evidence" value="ECO:0007669"/>
    <property type="project" value="InterPro"/>
</dbReference>
<gene>
    <name evidence="5" type="ORF">EBQ10_02510</name>
</gene>
<dbReference type="Pfam" id="PF13185">
    <property type="entry name" value="GAF_2"/>
    <property type="match status" value="1"/>
</dbReference>
<evidence type="ECO:0000313" key="6">
    <source>
        <dbReference type="Proteomes" id="UP000275951"/>
    </source>
</evidence>
<dbReference type="Pfam" id="PF07730">
    <property type="entry name" value="HisKA_3"/>
    <property type="match status" value="1"/>
</dbReference>
<dbReference type="InterPro" id="IPR050482">
    <property type="entry name" value="Sensor_HK_TwoCompSys"/>
</dbReference>
<feature type="domain" description="GAF" evidence="4">
    <location>
        <begin position="22"/>
        <end position="166"/>
    </location>
</feature>
<reference evidence="5 6" key="1">
    <citation type="submission" date="2018-11" db="EMBL/GenBank/DDBJ databases">
        <title>Multidrug-resistant genes are associated with an 42-kb island TGI1 carrying a complex class 1 integron in a Trueperella pyogenes.</title>
        <authorList>
            <person name="Dong W."/>
        </authorList>
    </citation>
    <scope>NUCLEOTIDE SEQUENCE [LARGE SCALE GENOMIC DNA]</scope>
    <source>
        <strain evidence="5 6">TP4</strain>
    </source>
</reference>
<dbReference type="InterPro" id="IPR003594">
    <property type="entry name" value="HATPase_dom"/>
</dbReference>
<feature type="domain" description="GAF" evidence="4">
    <location>
        <begin position="187"/>
        <end position="333"/>
    </location>
</feature>
<evidence type="ECO:0000256" key="2">
    <source>
        <dbReference type="ARBA" id="ARBA00022777"/>
    </source>
</evidence>
<dbReference type="PANTHER" id="PTHR24421">
    <property type="entry name" value="NITRATE/NITRITE SENSOR PROTEIN NARX-RELATED"/>
    <property type="match status" value="1"/>
</dbReference>
<organism evidence="5 6">
    <name type="scientific">Trueperella pyogenes</name>
    <dbReference type="NCBI Taxonomy" id="1661"/>
    <lineage>
        <taxon>Bacteria</taxon>
        <taxon>Bacillati</taxon>
        <taxon>Actinomycetota</taxon>
        <taxon>Actinomycetes</taxon>
        <taxon>Actinomycetales</taxon>
        <taxon>Actinomycetaceae</taxon>
        <taxon>Trueperella</taxon>
    </lineage>
</organism>
<dbReference type="Gene3D" id="3.30.450.40">
    <property type="match status" value="2"/>
</dbReference>
<evidence type="ECO:0000256" key="3">
    <source>
        <dbReference type="ARBA" id="ARBA00023012"/>
    </source>
</evidence>
<dbReference type="Proteomes" id="UP000275951">
    <property type="component" value="Chromosome"/>
</dbReference>
<evidence type="ECO:0000313" key="5">
    <source>
        <dbReference type="EMBL" id="AZR06273.1"/>
    </source>
</evidence>
<keyword evidence="2" id="KW-0418">Kinase</keyword>
<dbReference type="EMBL" id="CP033905">
    <property type="protein sequence ID" value="AZR06273.1"/>
    <property type="molecule type" value="Genomic_DNA"/>
</dbReference>
<sequence length="550" mass="59746">MQASEQISDFSRHILKIASSLDRTEVSRALVQTACELTGAEFGAVSVLDSHGDTIQFIQQGMPRGPEVVIEHPPINHGVFNDIPLDSYLIINDVSAYAAGSALPANHPAMKNFLGVAITVNEQVWGRLYLSDKATAFTADDGELVHLLVKATEISVVNSLLYAESQNRARWLTASQHIVSSLLEGTDEDEALEVIAHEMRIAARADIAMIILPSIQDSWISEIVDADDPARVHELVGLNFPKEGRARTVIREQSGVVVDSMQRLRTIRVAELRQFGSALYSPLISQGVGLGVILLLRYPSTAEFNLHDLTMAESVAKQATIAIQLAEARQAQALAAELDERARISRDLHDLAIQQLFASGMHITAMREEMSARGLGEDITGALDDAISAIDDSVKQIRHIVHSLRDDGSSAAIVPRLQHETSVARQSLGYAPSLLLTWNGVDVTESDYHLIDDAIGSDIGDDVVAVVREGLSNAARHAKASSASVKIEATRDEIVVQVVDDGAGIEQALSRRSGLSNLAARARRHHGTFTIEPRGDGQHGTRLEWRVSLR</sequence>
<keyword evidence="1" id="KW-0808">Transferase</keyword>
<evidence type="ECO:0000259" key="4">
    <source>
        <dbReference type="SMART" id="SM00065"/>
    </source>
</evidence>
<dbReference type="SUPFAM" id="SSF55781">
    <property type="entry name" value="GAF domain-like"/>
    <property type="match status" value="2"/>
</dbReference>
<dbReference type="AlphaFoldDB" id="A0A3Q9GJG5"/>
<dbReference type="Pfam" id="PF01590">
    <property type="entry name" value="GAF"/>
    <property type="match status" value="1"/>
</dbReference>
<dbReference type="PANTHER" id="PTHR24421:SF56">
    <property type="entry name" value="OXYGEN SENSOR HISTIDINE KINASE RESPONSE REGULATOR DOST"/>
    <property type="match status" value="1"/>
</dbReference>
<dbReference type="InterPro" id="IPR011712">
    <property type="entry name" value="Sig_transdc_His_kin_sub3_dim/P"/>
</dbReference>
<keyword evidence="3" id="KW-0902">Two-component regulatory system</keyword>
<dbReference type="InterPro" id="IPR003018">
    <property type="entry name" value="GAF"/>
</dbReference>
<dbReference type="Gene3D" id="3.30.565.10">
    <property type="entry name" value="Histidine kinase-like ATPase, C-terminal domain"/>
    <property type="match status" value="1"/>
</dbReference>
<accession>A0A3Q9GJG5</accession>
<dbReference type="InterPro" id="IPR029016">
    <property type="entry name" value="GAF-like_dom_sf"/>
</dbReference>
<name>A0A3Q9GJG5_9ACTO</name>
<evidence type="ECO:0000256" key="1">
    <source>
        <dbReference type="ARBA" id="ARBA00022679"/>
    </source>
</evidence>
<dbReference type="GO" id="GO:0046983">
    <property type="term" value="F:protein dimerization activity"/>
    <property type="evidence" value="ECO:0007669"/>
    <property type="project" value="InterPro"/>
</dbReference>
<dbReference type="InterPro" id="IPR036890">
    <property type="entry name" value="HATPase_C_sf"/>
</dbReference>
<protein>
    <submittedName>
        <fullName evidence="5">GAF domain-containing protein</fullName>
    </submittedName>
</protein>
<dbReference type="GO" id="GO:0000155">
    <property type="term" value="F:phosphorelay sensor kinase activity"/>
    <property type="evidence" value="ECO:0007669"/>
    <property type="project" value="InterPro"/>
</dbReference>
<dbReference type="Pfam" id="PF02518">
    <property type="entry name" value="HATPase_c"/>
    <property type="match status" value="1"/>
</dbReference>
<dbReference type="SUPFAM" id="SSF55874">
    <property type="entry name" value="ATPase domain of HSP90 chaperone/DNA topoisomerase II/histidine kinase"/>
    <property type="match status" value="1"/>
</dbReference>
<dbReference type="RefSeq" id="WP_108726842.1">
    <property type="nucleotide sequence ID" value="NZ_CP029001.1"/>
</dbReference>
<proteinExistence type="predicted"/>